<evidence type="ECO:0000256" key="2">
    <source>
        <dbReference type="ARBA" id="ARBA00005234"/>
    </source>
</evidence>
<evidence type="ECO:0000259" key="7">
    <source>
        <dbReference type="PROSITE" id="PS50600"/>
    </source>
</evidence>
<dbReference type="EMBL" id="CM010719">
    <property type="protein sequence ID" value="RZC63921.1"/>
    <property type="molecule type" value="Genomic_DNA"/>
</dbReference>
<dbReference type="Gramene" id="RZC63921">
    <property type="protein sequence ID" value="RZC63921"/>
    <property type="gene ID" value="C5167_025668"/>
</dbReference>
<keyword evidence="5" id="KW-0238">DNA-binding</keyword>
<dbReference type="InterPro" id="IPR038765">
    <property type="entry name" value="Papain-like_cys_pep_sf"/>
</dbReference>
<dbReference type="Proteomes" id="UP000316621">
    <property type="component" value="Chromosome 5"/>
</dbReference>
<evidence type="ECO:0000256" key="3">
    <source>
        <dbReference type="ARBA" id="ARBA00022670"/>
    </source>
</evidence>
<dbReference type="PROSITE" id="PS50071">
    <property type="entry name" value="HOMEOBOX_2"/>
    <property type="match status" value="1"/>
</dbReference>
<keyword evidence="3" id="KW-0645">Protease</keyword>
<evidence type="ECO:0000256" key="5">
    <source>
        <dbReference type="PROSITE-ProRule" id="PRU00108"/>
    </source>
</evidence>
<evidence type="ECO:0000256" key="1">
    <source>
        <dbReference type="ARBA" id="ARBA00004123"/>
    </source>
</evidence>
<proteinExistence type="inferred from homology"/>
<feature type="domain" description="Ubiquitin-like protease family profile" evidence="7">
    <location>
        <begin position="113"/>
        <end position="261"/>
    </location>
</feature>
<dbReference type="CDD" id="cd00086">
    <property type="entry name" value="homeodomain"/>
    <property type="match status" value="1"/>
</dbReference>
<reference evidence="8 9" key="1">
    <citation type="journal article" date="2018" name="Science">
        <title>The opium poppy genome and morphinan production.</title>
        <authorList>
            <person name="Guo L."/>
            <person name="Winzer T."/>
            <person name="Yang X."/>
            <person name="Li Y."/>
            <person name="Ning Z."/>
            <person name="He Z."/>
            <person name="Teodor R."/>
            <person name="Lu Y."/>
            <person name="Bowser T.A."/>
            <person name="Graham I.A."/>
            <person name="Ye K."/>
        </authorList>
    </citation>
    <scope>NUCLEOTIDE SEQUENCE [LARGE SCALE GENOMIC DNA]</scope>
    <source>
        <strain evidence="9">cv. HN1</strain>
        <tissue evidence="8">Leaves</tissue>
    </source>
</reference>
<feature type="DNA-binding region" description="Homeobox" evidence="5">
    <location>
        <begin position="3"/>
        <end position="41"/>
    </location>
</feature>
<keyword evidence="5" id="KW-0371">Homeobox</keyword>
<dbReference type="GO" id="GO:0003677">
    <property type="term" value="F:DNA binding"/>
    <property type="evidence" value="ECO:0007669"/>
    <property type="project" value="UniProtKB-UniRule"/>
</dbReference>
<dbReference type="GO" id="GO:0006508">
    <property type="term" value="P:proteolysis"/>
    <property type="evidence" value="ECO:0007669"/>
    <property type="project" value="UniProtKB-KW"/>
</dbReference>
<accession>A0A4Y7JVD7</accession>
<comment type="subcellular location">
    <subcellularLocation>
        <location evidence="1 5">Nucleus</location>
    </subcellularLocation>
</comment>
<dbReference type="InterPro" id="IPR001356">
    <property type="entry name" value="HD"/>
</dbReference>
<comment type="similarity">
    <text evidence="2">Belongs to the peptidase C48 family.</text>
</comment>
<keyword evidence="5" id="KW-0539">Nucleus</keyword>
<dbReference type="PROSITE" id="PS50600">
    <property type="entry name" value="ULP_PROTEASE"/>
    <property type="match status" value="1"/>
</dbReference>
<evidence type="ECO:0000256" key="4">
    <source>
        <dbReference type="ARBA" id="ARBA00022801"/>
    </source>
</evidence>
<feature type="domain" description="Homeobox" evidence="6">
    <location>
        <begin position="1"/>
        <end position="40"/>
    </location>
</feature>
<dbReference type="GO" id="GO:0005634">
    <property type="term" value="C:nucleus"/>
    <property type="evidence" value="ECO:0007669"/>
    <property type="project" value="UniProtKB-SubCell"/>
</dbReference>
<protein>
    <recommendedName>
        <fullName evidence="10">Ubiquitin-like protease family profile domain-containing protein</fullName>
    </recommendedName>
</protein>
<dbReference type="InterPro" id="IPR003653">
    <property type="entry name" value="Peptidase_C48_C"/>
</dbReference>
<organism evidence="8 9">
    <name type="scientific">Papaver somniferum</name>
    <name type="common">Opium poppy</name>
    <dbReference type="NCBI Taxonomy" id="3469"/>
    <lineage>
        <taxon>Eukaryota</taxon>
        <taxon>Viridiplantae</taxon>
        <taxon>Streptophyta</taxon>
        <taxon>Embryophyta</taxon>
        <taxon>Tracheophyta</taxon>
        <taxon>Spermatophyta</taxon>
        <taxon>Magnoliopsida</taxon>
        <taxon>Ranunculales</taxon>
        <taxon>Papaveraceae</taxon>
        <taxon>Papaveroideae</taxon>
        <taxon>Papaver</taxon>
    </lineage>
</organism>
<dbReference type="Gene3D" id="3.40.395.10">
    <property type="entry name" value="Adenoviral Proteinase, Chain A"/>
    <property type="match status" value="1"/>
</dbReference>
<gene>
    <name evidence="8" type="ORF">C5167_025668</name>
</gene>
<sequence length="297" mass="34643">MESPSPDQLEILEDAYAFSGLSDAQVRYWFDDRAKKDKDSTANPFSGSVKVLPSVSRWYGSVCTTSRPEEAAPNLEVSKKQAGKQLGELIQKVDAIEIELYHSVFGQTVDVPIQMTLKDIGYVCKSHEWLSNNNIVLYIRLLYEKLYNDARKNKFGFINPAAIHYKVNNEVFDCKIQFRVENTVHWVLIVFFDGVFYYLNSLDERRYKLYERMSIVSQSLDRGLGFKMSEKKVFWVDVKHTPKQKGNWECGFYIMLYMKHVIKSYDTAMQNPQEMFKLGMKYGTSEIDEVRKEWIDS</sequence>
<keyword evidence="4" id="KW-0378">Hydrolase</keyword>
<dbReference type="GO" id="GO:0008234">
    <property type="term" value="F:cysteine-type peptidase activity"/>
    <property type="evidence" value="ECO:0007669"/>
    <property type="project" value="InterPro"/>
</dbReference>
<evidence type="ECO:0000313" key="8">
    <source>
        <dbReference type="EMBL" id="RZC63921.1"/>
    </source>
</evidence>
<dbReference type="SUPFAM" id="SSF54001">
    <property type="entry name" value="Cysteine proteinases"/>
    <property type="match status" value="1"/>
</dbReference>
<dbReference type="AlphaFoldDB" id="A0A4Y7JVD7"/>
<evidence type="ECO:0008006" key="10">
    <source>
        <dbReference type="Google" id="ProtNLM"/>
    </source>
</evidence>
<evidence type="ECO:0000313" key="9">
    <source>
        <dbReference type="Proteomes" id="UP000316621"/>
    </source>
</evidence>
<name>A0A4Y7JVD7_PAPSO</name>
<keyword evidence="9" id="KW-1185">Reference proteome</keyword>
<feature type="non-terminal residue" evidence="8">
    <location>
        <position position="297"/>
    </location>
</feature>
<evidence type="ECO:0000259" key="6">
    <source>
        <dbReference type="PROSITE" id="PS50071"/>
    </source>
</evidence>